<reference evidence="2" key="1">
    <citation type="submission" date="2023-02" db="EMBL/GenBank/DDBJ databases">
        <title>Georgenia sp.10Sc9-8, isolated from a soil sample collected from the Taklamakan desert.</title>
        <authorList>
            <person name="Liu S."/>
        </authorList>
    </citation>
    <scope>NUCLEOTIDE SEQUENCE</scope>
    <source>
        <strain evidence="2">10Sc9-8</strain>
    </source>
</reference>
<dbReference type="Pfam" id="PF06841">
    <property type="entry name" value="Phage_T4_gp19"/>
    <property type="match status" value="1"/>
</dbReference>
<feature type="region of interest" description="Disordered" evidence="1">
    <location>
        <begin position="22"/>
        <end position="73"/>
    </location>
</feature>
<evidence type="ECO:0000313" key="2">
    <source>
        <dbReference type="EMBL" id="MDD9206705.1"/>
    </source>
</evidence>
<keyword evidence="3" id="KW-1185">Reference proteome</keyword>
<evidence type="ECO:0000256" key="1">
    <source>
        <dbReference type="SAM" id="MobiDB-lite"/>
    </source>
</evidence>
<dbReference type="InterPro" id="IPR011747">
    <property type="entry name" value="CHP02241"/>
</dbReference>
<protein>
    <submittedName>
        <fullName evidence="2">Phage tail protein</fullName>
    </submittedName>
</protein>
<gene>
    <name evidence="2" type="ORF">PU560_09535</name>
</gene>
<dbReference type="PANTHER" id="PTHR38009:SF1">
    <property type="entry name" value="CONSERVED HYPOTHETICAL PHAGE TAIL PROTEIN"/>
    <property type="match status" value="1"/>
</dbReference>
<feature type="compositionally biased region" description="Low complexity" evidence="1">
    <location>
        <begin position="33"/>
        <end position="45"/>
    </location>
</feature>
<feature type="compositionally biased region" description="Polar residues" evidence="1">
    <location>
        <begin position="54"/>
        <end position="64"/>
    </location>
</feature>
<sequence>MGDSPTELVLAFRFQVHLSRSLPGRTLAPPPGIRTATTSRITAAPSPAPGRVASTGSAPTTTEGTAAERLGDGGFQECTGLELDADVHEYLEGGGNDTTVRRLGRVKHAPVVLKRGMLVPEEYTDTALWDWMHAAVTNRVPLPRYDGRIEVMDPSGRRVVARWTFVRALPLKVVGPALHAATGALAVEEIHLAHEGLRIEAAP</sequence>
<dbReference type="NCBIfam" id="TIGR02241">
    <property type="entry name" value="conserved hypothetical phage tail region protein"/>
    <property type="match status" value="1"/>
</dbReference>
<evidence type="ECO:0000313" key="3">
    <source>
        <dbReference type="Proteomes" id="UP001165561"/>
    </source>
</evidence>
<accession>A0ABT5TXA6</accession>
<name>A0ABT5TXA6_9MICO</name>
<dbReference type="Proteomes" id="UP001165561">
    <property type="component" value="Unassembled WGS sequence"/>
</dbReference>
<proteinExistence type="predicted"/>
<dbReference type="InterPro" id="IPR010667">
    <property type="entry name" value="Phage_T4_Gp19"/>
</dbReference>
<organism evidence="2 3">
    <name type="scientific">Georgenia halotolerans</name>
    <dbReference type="NCBI Taxonomy" id="3028317"/>
    <lineage>
        <taxon>Bacteria</taxon>
        <taxon>Bacillati</taxon>
        <taxon>Actinomycetota</taxon>
        <taxon>Actinomycetes</taxon>
        <taxon>Micrococcales</taxon>
        <taxon>Bogoriellaceae</taxon>
        <taxon>Georgenia</taxon>
    </lineage>
</organism>
<dbReference type="PANTHER" id="PTHR38009">
    <property type="entry name" value="CONSERVED HYPOTHETICAL PHAGE TAIL PROTEIN"/>
    <property type="match status" value="1"/>
</dbReference>
<dbReference type="EMBL" id="JARACI010000957">
    <property type="protein sequence ID" value="MDD9206705.1"/>
    <property type="molecule type" value="Genomic_DNA"/>
</dbReference>
<comment type="caution">
    <text evidence="2">The sequence shown here is derived from an EMBL/GenBank/DDBJ whole genome shotgun (WGS) entry which is preliminary data.</text>
</comment>